<evidence type="ECO:0000313" key="1">
    <source>
        <dbReference type="EMBL" id="QKJ26060.1"/>
    </source>
</evidence>
<dbReference type="RefSeq" id="WP_024776269.1">
    <property type="nucleotide sequence ID" value="NZ_CP054051.1"/>
</dbReference>
<organism evidence="1 4">
    <name type="scientific">Aliarcobacter cibarius</name>
    <dbReference type="NCBI Taxonomy" id="255507"/>
    <lineage>
        <taxon>Bacteria</taxon>
        <taxon>Pseudomonadati</taxon>
        <taxon>Campylobacterota</taxon>
        <taxon>Epsilonproteobacteria</taxon>
        <taxon>Campylobacterales</taxon>
        <taxon>Arcobacteraceae</taxon>
        <taxon>Aliarcobacter</taxon>
    </lineage>
</organism>
<dbReference type="Proteomes" id="UP000305417">
    <property type="component" value="Unassembled WGS sequence"/>
</dbReference>
<evidence type="ECO:0000313" key="4">
    <source>
        <dbReference type="Proteomes" id="UP000509513"/>
    </source>
</evidence>
<sequence>MSIYSENLAKIKKEIKIIESKKNTKFKKYQQDMIEFINGKVDKVEFKVNDKIILLRMGDDNKGFRHILQKHYNPNDLQTMDILNLPILFKNALKLNEVGVSNNELSTYKMLKNQKELILVTNEIYKNKLVVTSYRKN</sequence>
<accession>A0A7L5JLR9</accession>
<dbReference type="OrthoDB" id="5368678at2"/>
<reference evidence="2 3" key="1">
    <citation type="submission" date="2019-05" db="EMBL/GenBank/DDBJ databases">
        <title>Arcobacter cibarius and Arcobacter thereius providing challenges in identification an antibiotic susceptibility and Quinolone resistance.</title>
        <authorList>
            <person name="Busch A."/>
            <person name="Hanel I."/>
            <person name="Hotzel H."/>
            <person name="Tomaso H."/>
        </authorList>
    </citation>
    <scope>NUCLEOTIDE SEQUENCE [LARGE SCALE GENOMIC DNA]</scope>
    <source>
        <strain evidence="2 3">16CS0831-2</strain>
    </source>
</reference>
<dbReference type="KEGG" id="acib:ACBT_0066"/>
<dbReference type="AlphaFoldDB" id="A0A7L5JLR9"/>
<name>A0A7L5JLR9_9BACT</name>
<evidence type="ECO:0000313" key="2">
    <source>
        <dbReference type="EMBL" id="TLS95217.1"/>
    </source>
</evidence>
<dbReference type="Proteomes" id="UP000509513">
    <property type="component" value="Chromosome"/>
</dbReference>
<dbReference type="EMBL" id="VBUC01000054">
    <property type="protein sequence ID" value="TLS95217.1"/>
    <property type="molecule type" value="Genomic_DNA"/>
</dbReference>
<reference evidence="1 4" key="2">
    <citation type="submission" date="2020-05" db="EMBL/GenBank/DDBJ databases">
        <title>Complete genome sequencing of Campylobacter and Arcobacter type strains.</title>
        <authorList>
            <person name="Miller W.G."/>
            <person name="Yee E."/>
        </authorList>
    </citation>
    <scope>NUCLEOTIDE SEQUENCE [LARGE SCALE GENOMIC DNA]</scope>
    <source>
        <strain evidence="1 4">LMG 21996</strain>
    </source>
</reference>
<dbReference type="EMBL" id="CP054051">
    <property type="protein sequence ID" value="QKJ26060.1"/>
    <property type="molecule type" value="Genomic_DNA"/>
</dbReference>
<evidence type="ECO:0000313" key="3">
    <source>
        <dbReference type="Proteomes" id="UP000305417"/>
    </source>
</evidence>
<gene>
    <name evidence="1" type="ORF">ACBT_0066</name>
    <name evidence="2" type="ORF">FE247_11320</name>
</gene>
<protein>
    <submittedName>
        <fullName evidence="1">Uncharacterized protein</fullName>
    </submittedName>
</protein>
<keyword evidence="3" id="KW-1185">Reference proteome</keyword>
<proteinExistence type="predicted"/>